<reference evidence="1 2" key="1">
    <citation type="submission" date="2012-01" db="EMBL/GenBank/DDBJ databases">
        <title>Improved High-Quality Draft sequence of Metallosphaera yellowstonensis MK1.</title>
        <authorList>
            <consortium name="US DOE Joint Genome Institute"/>
            <person name="Lucas S."/>
            <person name="Han J."/>
            <person name="Cheng J.-F."/>
            <person name="Goodwin L."/>
            <person name="Pitluck S."/>
            <person name="Peters L."/>
            <person name="Teshima H."/>
            <person name="Detter J.C."/>
            <person name="Han C."/>
            <person name="Tapia R."/>
            <person name="Land M."/>
            <person name="Hauser L."/>
            <person name="Kyrpides N."/>
            <person name="Kozubal M."/>
            <person name="Macur R.E."/>
            <person name="Jay Z."/>
            <person name="Inskeep W."/>
            <person name="Woyke T."/>
        </authorList>
    </citation>
    <scope>NUCLEOTIDE SEQUENCE [LARGE SCALE GENOMIC DNA]</scope>
    <source>
        <strain evidence="1 2">MK1</strain>
    </source>
</reference>
<organism evidence="1 2">
    <name type="scientific">Metallosphaera yellowstonensis MK1</name>
    <dbReference type="NCBI Taxonomy" id="671065"/>
    <lineage>
        <taxon>Archaea</taxon>
        <taxon>Thermoproteota</taxon>
        <taxon>Thermoprotei</taxon>
        <taxon>Sulfolobales</taxon>
        <taxon>Sulfolobaceae</taxon>
        <taxon>Metallosphaera</taxon>
    </lineage>
</organism>
<keyword evidence="2" id="KW-1185">Reference proteome</keyword>
<evidence type="ECO:0000313" key="2">
    <source>
        <dbReference type="Proteomes" id="UP000003980"/>
    </source>
</evidence>
<evidence type="ECO:0000313" key="1">
    <source>
        <dbReference type="EMBL" id="EHP70630.1"/>
    </source>
</evidence>
<proteinExistence type="predicted"/>
<dbReference type="eggNOG" id="arCOG05951">
    <property type="taxonomic scope" value="Archaea"/>
</dbReference>
<dbReference type="HOGENOM" id="CLU_151091_0_0_2"/>
<dbReference type="STRING" id="671065.MetMK1DRAFT_00011330"/>
<protein>
    <submittedName>
        <fullName evidence="1">Uncharacterized protein</fullName>
    </submittedName>
</protein>
<accession>H2C309</accession>
<sequence length="146" mass="16566">MTVERFISTLTEAILDHYGEGLKGIVVSKFQDRYLLLIVLEGVDAISLLMRGEIFNYFYNKVKRSREGLELVEKLGRNPPVMGVVISPRELKHSYPLVIMSLTIGGIAYDPEGLLSSVKRDWKVKDFQGRKVIDLIKINKGEVVEL</sequence>
<dbReference type="RefSeq" id="WP_009071413.1">
    <property type="nucleotide sequence ID" value="NZ_JH597761.1"/>
</dbReference>
<name>H2C309_9CREN</name>
<dbReference type="AlphaFoldDB" id="H2C309"/>
<dbReference type="EMBL" id="JH597761">
    <property type="protein sequence ID" value="EHP70630.1"/>
    <property type="molecule type" value="Genomic_DNA"/>
</dbReference>
<dbReference type="OrthoDB" id="36729at2157"/>
<gene>
    <name evidence="1" type="ORF">MetMK1DRAFT_00011330</name>
</gene>
<dbReference type="Proteomes" id="UP000003980">
    <property type="component" value="Unassembled WGS sequence"/>
</dbReference>